<comment type="caution">
    <text evidence="6">The sequence shown here is derived from an EMBL/GenBank/DDBJ whole genome shotgun (WGS) entry which is preliminary data.</text>
</comment>
<dbReference type="Gene3D" id="3.40.50.1100">
    <property type="match status" value="2"/>
</dbReference>
<comment type="cofactor">
    <cofactor evidence="1">
        <name>pyridoxal 5'-phosphate</name>
        <dbReference type="ChEBI" id="CHEBI:597326"/>
    </cofactor>
</comment>
<dbReference type="OrthoDB" id="5176350at2"/>
<name>A0A0F2TCP7_STRR3</name>
<sequence length="327" mass="34694">MAVITAAHEPVESDVYIDLRSSLGIPLVLKCEGFNLAGSIKMQPAARMVSAAQQDGVLGPDSVLIESSSGNLGVALSVIAASRGLRFVCVTDVNCNPATVTLMRALGAEVVVLDEPDPVDGFLGARRAHVRERCAEDPSYVWLNQYENPANWVSHYESTAAVIAKDFPELDTLFVGVGTGGTLMGCARYFREHRPGVRIVAVDSVGSVNFAGEPGKRHIPGLGAGAPMPLIAPELTAGLVDEVIRVHEIDTIRTCRQLAGRGILLGGSSGTVTCAAAQWLAQHGASVDTAVAIAPDLGERYLTTIYDDTWVTDHYGRADFDQLLESL</sequence>
<dbReference type="PANTHER" id="PTHR10314">
    <property type="entry name" value="CYSTATHIONINE BETA-SYNTHASE"/>
    <property type="match status" value="1"/>
</dbReference>
<dbReference type="EMBL" id="JZKH01000051">
    <property type="protein sequence ID" value="KJS60095.1"/>
    <property type="molecule type" value="Genomic_DNA"/>
</dbReference>
<evidence type="ECO:0000256" key="2">
    <source>
        <dbReference type="ARBA" id="ARBA00011738"/>
    </source>
</evidence>
<dbReference type="InterPro" id="IPR036052">
    <property type="entry name" value="TrpB-like_PALP_sf"/>
</dbReference>
<keyword evidence="3" id="KW-0808">Transferase</keyword>
<evidence type="ECO:0000259" key="5">
    <source>
        <dbReference type="Pfam" id="PF00291"/>
    </source>
</evidence>
<dbReference type="CDD" id="cd01561">
    <property type="entry name" value="CBS_like"/>
    <property type="match status" value="1"/>
</dbReference>
<dbReference type="PATRIC" id="fig|359131.3.peg.5659"/>
<dbReference type="GO" id="GO:0016740">
    <property type="term" value="F:transferase activity"/>
    <property type="evidence" value="ECO:0007669"/>
    <property type="project" value="UniProtKB-KW"/>
</dbReference>
<evidence type="ECO:0000256" key="3">
    <source>
        <dbReference type="ARBA" id="ARBA00022679"/>
    </source>
</evidence>
<accession>A0A0F2TCP7</accession>
<feature type="domain" description="Tryptophan synthase beta chain-like PALP" evidence="5">
    <location>
        <begin position="21"/>
        <end position="295"/>
    </location>
</feature>
<evidence type="ECO:0000256" key="4">
    <source>
        <dbReference type="ARBA" id="ARBA00022898"/>
    </source>
</evidence>
<organism evidence="6 7">
    <name type="scientific">Streptomyces rubellomurinus (strain ATCC 31215)</name>
    <dbReference type="NCBI Taxonomy" id="359131"/>
    <lineage>
        <taxon>Bacteria</taxon>
        <taxon>Bacillati</taxon>
        <taxon>Actinomycetota</taxon>
        <taxon>Actinomycetes</taxon>
        <taxon>Kitasatosporales</taxon>
        <taxon>Streptomycetaceae</taxon>
        <taxon>Streptomyces</taxon>
    </lineage>
</organism>
<proteinExistence type="predicted"/>
<dbReference type="InterPro" id="IPR023927">
    <property type="entry name" value="SbnA"/>
</dbReference>
<reference evidence="6 7" key="1">
    <citation type="submission" date="2015-02" db="EMBL/GenBank/DDBJ databases">
        <authorList>
            <person name="Ju K.-S."/>
            <person name="Doroghazi J.R."/>
            <person name="Metcalf W."/>
        </authorList>
    </citation>
    <scope>NUCLEOTIDE SEQUENCE [LARGE SCALE GENOMIC DNA]</scope>
    <source>
        <strain evidence="6 7">ATCC 31215</strain>
    </source>
</reference>
<comment type="subunit">
    <text evidence="2">Homodimer.</text>
</comment>
<keyword evidence="4" id="KW-0663">Pyridoxal phosphate</keyword>
<dbReference type="InterPro" id="IPR001926">
    <property type="entry name" value="TrpB-like_PALP"/>
</dbReference>
<evidence type="ECO:0000313" key="6">
    <source>
        <dbReference type="EMBL" id="KJS60095.1"/>
    </source>
</evidence>
<evidence type="ECO:0000256" key="1">
    <source>
        <dbReference type="ARBA" id="ARBA00001933"/>
    </source>
</evidence>
<dbReference type="RefSeq" id="WP_045699998.1">
    <property type="nucleotide sequence ID" value="NZ_JZKH01000051.1"/>
</dbReference>
<dbReference type="InterPro" id="IPR050214">
    <property type="entry name" value="Cys_Synth/Cystath_Beta-Synth"/>
</dbReference>
<dbReference type="AlphaFoldDB" id="A0A0F2TCP7"/>
<protein>
    <submittedName>
        <fullName evidence="6">Cysteine synthase</fullName>
    </submittedName>
</protein>
<dbReference type="SUPFAM" id="SSF53686">
    <property type="entry name" value="Tryptophan synthase beta subunit-like PLP-dependent enzymes"/>
    <property type="match status" value="1"/>
</dbReference>
<dbReference type="Pfam" id="PF00291">
    <property type="entry name" value="PALP"/>
    <property type="match status" value="1"/>
</dbReference>
<dbReference type="GO" id="GO:1901605">
    <property type="term" value="P:alpha-amino acid metabolic process"/>
    <property type="evidence" value="ECO:0007669"/>
    <property type="project" value="UniProtKB-ARBA"/>
</dbReference>
<evidence type="ECO:0000313" key="7">
    <source>
        <dbReference type="Proteomes" id="UP000033699"/>
    </source>
</evidence>
<dbReference type="Proteomes" id="UP000033699">
    <property type="component" value="Unassembled WGS sequence"/>
</dbReference>
<dbReference type="NCBIfam" id="TIGR03945">
    <property type="entry name" value="PLP_SbnA_fam"/>
    <property type="match status" value="1"/>
</dbReference>
<keyword evidence="7" id="KW-1185">Reference proteome</keyword>
<gene>
    <name evidence="6" type="ORF">VM95_23260</name>
</gene>